<comment type="caution">
    <text evidence="1">The sequence shown here is derived from an EMBL/GenBank/DDBJ whole genome shotgun (WGS) entry which is preliminary data.</text>
</comment>
<protein>
    <recommendedName>
        <fullName evidence="3">DUF4304 domain-containing protein</fullName>
    </recommendedName>
</protein>
<name>A0A7W4YD80_9CELL</name>
<accession>A0A7W4YD80</accession>
<dbReference type="Pfam" id="PF14137">
    <property type="entry name" value="DUF4304"/>
    <property type="match status" value="1"/>
</dbReference>
<evidence type="ECO:0000313" key="1">
    <source>
        <dbReference type="EMBL" id="MBB2925523.1"/>
    </source>
</evidence>
<sequence length="222" mass="24279">MSGQNAMVTRAIRRHVRPVLEQQGFDDFTGRKAWRRRQGGVIEVVDFQAVGAYSSFGVGCTSFSFGVCAGVWIPECEIEERTPVVLGRPNYYECTVYATLGKGLAQPGAFHPYERVTDEDRFDTWSVDDEAGNLEPVITDAVQTLTTTGFPVLDEFSSRARAYEALLTRDSTNPELGVPGITMPGTPGSPRWLQTVRRLASALGRDAEADITSAPVLQTPTS</sequence>
<reference evidence="1 2" key="2">
    <citation type="submission" date="2020-08" db="EMBL/GenBank/DDBJ databases">
        <authorList>
            <person name="Partida-Martinez L."/>
            <person name="Huntemann M."/>
            <person name="Clum A."/>
            <person name="Wang J."/>
            <person name="Palaniappan K."/>
            <person name="Ritter S."/>
            <person name="Chen I.-M."/>
            <person name="Stamatis D."/>
            <person name="Reddy T."/>
            <person name="O'Malley R."/>
            <person name="Daum C."/>
            <person name="Shapiro N."/>
            <person name="Ivanova N."/>
            <person name="Kyrpides N."/>
            <person name="Woyke T."/>
        </authorList>
    </citation>
    <scope>NUCLEOTIDE SEQUENCE [LARGE SCALE GENOMIC DNA]</scope>
    <source>
        <strain evidence="1 2">RAS26</strain>
    </source>
</reference>
<dbReference type="Proteomes" id="UP000518206">
    <property type="component" value="Unassembled WGS sequence"/>
</dbReference>
<dbReference type="RefSeq" id="WP_183298232.1">
    <property type="nucleotide sequence ID" value="NZ_JACHVX010000011.1"/>
</dbReference>
<organism evidence="1 2">
    <name type="scientific">Cellulomonas cellasea</name>
    <dbReference type="NCBI Taxonomy" id="43670"/>
    <lineage>
        <taxon>Bacteria</taxon>
        <taxon>Bacillati</taxon>
        <taxon>Actinomycetota</taxon>
        <taxon>Actinomycetes</taxon>
        <taxon>Micrococcales</taxon>
        <taxon>Cellulomonadaceae</taxon>
        <taxon>Cellulomonas</taxon>
    </lineage>
</organism>
<proteinExistence type="predicted"/>
<evidence type="ECO:0000313" key="2">
    <source>
        <dbReference type="Proteomes" id="UP000518206"/>
    </source>
</evidence>
<dbReference type="InterPro" id="IPR025412">
    <property type="entry name" value="DUF4304"/>
</dbReference>
<gene>
    <name evidence="1" type="ORF">FHR80_004470</name>
</gene>
<reference evidence="1 2" key="1">
    <citation type="submission" date="2020-08" db="EMBL/GenBank/DDBJ databases">
        <title>The Agave Microbiome: Exploring the role of microbial communities in plant adaptations to desert environments.</title>
        <authorList>
            <person name="Partida-Martinez L.P."/>
        </authorList>
    </citation>
    <scope>NUCLEOTIDE SEQUENCE [LARGE SCALE GENOMIC DNA]</scope>
    <source>
        <strain evidence="1 2">RAS26</strain>
    </source>
</reference>
<dbReference type="EMBL" id="JACHVX010000011">
    <property type="protein sequence ID" value="MBB2925523.1"/>
    <property type="molecule type" value="Genomic_DNA"/>
</dbReference>
<evidence type="ECO:0008006" key="3">
    <source>
        <dbReference type="Google" id="ProtNLM"/>
    </source>
</evidence>
<dbReference type="AlphaFoldDB" id="A0A7W4YD80"/>